<proteinExistence type="predicted"/>
<dbReference type="RefSeq" id="WP_080795291.1">
    <property type="nucleotide sequence ID" value="NZ_CP122963.1"/>
</dbReference>
<evidence type="ECO:0000313" key="1">
    <source>
        <dbReference type="EMBL" id="WGM61744.1"/>
    </source>
</evidence>
<reference evidence="1" key="2">
    <citation type="submission" date="2023-04" db="EMBL/GenBank/DDBJ databases">
        <title>Complete genome sequence of Agrobacterium salinitolerans CFBP5506.</title>
        <authorList>
            <person name="Yen H.-C."/>
            <person name="Yan X.-H."/>
            <person name="Lai E.-M."/>
            <person name="Kuo C.-H."/>
        </authorList>
    </citation>
    <scope>NUCLEOTIDE SEQUENCE</scope>
    <source>
        <strain evidence="1">CFBP5506</strain>
    </source>
</reference>
<reference evidence="1" key="1">
    <citation type="submission" date="2019-04" db="EMBL/GenBank/DDBJ databases">
        <authorList>
            <person name="Chiang H.-Y."/>
            <person name="Huang Y.-Y."/>
            <person name="Chou L."/>
            <person name="Lai E.-M."/>
            <person name="Kuo C.-H."/>
        </authorList>
    </citation>
    <scope>NUCLEOTIDE SEQUENCE</scope>
    <source>
        <strain evidence="1">CFBP5506</strain>
    </source>
</reference>
<gene>
    <name evidence="1" type="ORF">CFBP5506_19185</name>
</gene>
<sequence>MGEINLTEREIDAIKAVDEHELGRLIDQSVMEARTGNLSRLRLSDCGPYVVNKLYYFERALGRYRDAKSAKKIEETHSYAVRTGSELRRAVGQMKGRMETEERQRLYWHVDDNVYWPSHFTNDLSVTISYRWRKAVEDGWSFGNITFRHKAVLRPFYLQPQPKRKPSKAKQEEIRQNELSSTWQHLMRTALYTLRDYFESGGDGNQIPETFTAVPDQSGYLNNFSARFWRDVAEAR</sequence>
<evidence type="ECO:0000313" key="2">
    <source>
        <dbReference type="Proteomes" id="UP000305410"/>
    </source>
</evidence>
<organism evidence="1 2">
    <name type="scientific">Agrobacterium tumefaciens</name>
    <dbReference type="NCBI Taxonomy" id="358"/>
    <lineage>
        <taxon>Bacteria</taxon>
        <taxon>Pseudomonadati</taxon>
        <taxon>Pseudomonadota</taxon>
        <taxon>Alphaproteobacteria</taxon>
        <taxon>Hyphomicrobiales</taxon>
        <taxon>Rhizobiaceae</taxon>
        <taxon>Rhizobium/Agrobacterium group</taxon>
        <taxon>Agrobacterium</taxon>
        <taxon>Agrobacterium tumefaciens complex</taxon>
    </lineage>
</organism>
<name>A0AAF0H222_AGRTU</name>
<dbReference type="EMBL" id="CP122963">
    <property type="protein sequence ID" value="WGM61744.1"/>
    <property type="molecule type" value="Genomic_DNA"/>
</dbReference>
<accession>A0AAF0H222</accession>
<dbReference type="AlphaFoldDB" id="A0AAF0H222"/>
<dbReference type="Proteomes" id="UP000305410">
    <property type="component" value="Chromosome Linear"/>
</dbReference>
<protein>
    <submittedName>
        <fullName evidence="1">Uncharacterized protein</fullName>
    </submittedName>
</protein>